<evidence type="ECO:0000313" key="2">
    <source>
        <dbReference type="Proteomes" id="UP001501821"/>
    </source>
</evidence>
<evidence type="ECO:0000313" key="1">
    <source>
        <dbReference type="EMBL" id="GAA3817132.1"/>
    </source>
</evidence>
<comment type="caution">
    <text evidence="1">The sequence shown here is derived from an EMBL/GenBank/DDBJ whole genome shotgun (WGS) entry which is preliminary data.</text>
</comment>
<reference evidence="2" key="1">
    <citation type="journal article" date="2019" name="Int. J. Syst. Evol. Microbiol.">
        <title>The Global Catalogue of Microorganisms (GCM) 10K type strain sequencing project: providing services to taxonomists for standard genome sequencing and annotation.</title>
        <authorList>
            <consortium name="The Broad Institute Genomics Platform"/>
            <consortium name="The Broad Institute Genome Sequencing Center for Infectious Disease"/>
            <person name="Wu L."/>
            <person name="Ma J."/>
        </authorList>
    </citation>
    <scope>NUCLEOTIDE SEQUENCE [LARGE SCALE GENOMIC DNA]</scope>
    <source>
        <strain evidence="2">JCM 16953</strain>
    </source>
</reference>
<dbReference type="Proteomes" id="UP001501821">
    <property type="component" value="Unassembled WGS sequence"/>
</dbReference>
<dbReference type="Pfam" id="PF13826">
    <property type="entry name" value="Monooxy_af470-like"/>
    <property type="match status" value="1"/>
</dbReference>
<proteinExistence type="predicted"/>
<gene>
    <name evidence="1" type="ORF">GCM10022242_18880</name>
</gene>
<dbReference type="EMBL" id="BAABAH010000005">
    <property type="protein sequence ID" value="GAA3817132.1"/>
    <property type="molecule type" value="Genomic_DNA"/>
</dbReference>
<sequence length="190" mass="21230">MSANPSRTPPRGATIQVMAINAGRYTADVGDPDDEIVVFLIGMRVNKPWLVRQWWPVFTAMPKMLRYLDQHPEHGLLGWRLSIAPALALEPSIVQYWRSFADLERFARNTDDPHLEAWRAFNRTVGKSGDVGIWHETYVVKRAAIDSIYANMPAYGLAKATAAVPVRKGKQSAAARAGQRDTDDPALPTY</sequence>
<name>A0ABP7IFE0_9ACTN</name>
<dbReference type="InterPro" id="IPR025444">
    <property type="entry name" value="Monooxy_af470"/>
</dbReference>
<accession>A0ABP7IFE0</accession>
<keyword evidence="2" id="KW-1185">Reference proteome</keyword>
<organism evidence="1 2">
    <name type="scientific">Nocardioides panacisoli</name>
    <dbReference type="NCBI Taxonomy" id="627624"/>
    <lineage>
        <taxon>Bacteria</taxon>
        <taxon>Bacillati</taxon>
        <taxon>Actinomycetota</taxon>
        <taxon>Actinomycetes</taxon>
        <taxon>Propionibacteriales</taxon>
        <taxon>Nocardioidaceae</taxon>
        <taxon>Nocardioides</taxon>
    </lineage>
</organism>
<protein>
    <submittedName>
        <fullName evidence="1">DUF4188 domain-containing protein</fullName>
    </submittedName>
</protein>